<dbReference type="GO" id="GO:0016491">
    <property type="term" value="F:oxidoreductase activity"/>
    <property type="evidence" value="ECO:0007669"/>
    <property type="project" value="InterPro"/>
</dbReference>
<dbReference type="AlphaFoldDB" id="A0AAE1C4Y3"/>
<reference evidence="5" key="1">
    <citation type="submission" date="2023-07" db="EMBL/GenBank/DDBJ databases">
        <title>Black Yeasts Isolated from many extreme environments.</title>
        <authorList>
            <person name="Coleine C."/>
            <person name="Stajich J.E."/>
            <person name="Selbmann L."/>
        </authorList>
    </citation>
    <scope>NUCLEOTIDE SEQUENCE</scope>
    <source>
        <strain evidence="5">CCFEE 5485</strain>
    </source>
</reference>
<keyword evidence="1" id="KW-0479">Metal-binding</keyword>
<dbReference type="Proteomes" id="UP001274830">
    <property type="component" value="Unassembled WGS sequence"/>
</dbReference>
<evidence type="ECO:0000256" key="3">
    <source>
        <dbReference type="SAM" id="SignalP"/>
    </source>
</evidence>
<feature type="domain" description="Plastocyanin-like" evidence="4">
    <location>
        <begin position="328"/>
        <end position="430"/>
    </location>
</feature>
<feature type="chain" id="PRO_5041910895" description="Plastocyanin-like domain-containing protein" evidence="3">
    <location>
        <begin position="24"/>
        <end position="442"/>
    </location>
</feature>
<feature type="signal peptide" evidence="3">
    <location>
        <begin position="1"/>
        <end position="23"/>
    </location>
</feature>
<evidence type="ECO:0000259" key="4">
    <source>
        <dbReference type="Pfam" id="PF07731"/>
    </source>
</evidence>
<proteinExistence type="predicted"/>
<sequence length="442" mass="47307">MARGQLICLAASFLAITTSSVTAQSGSPANGPPSSVLQACAASMDGQLPTPTPPGFSWNGVVRRYYVAAEEVNWDYAPTGWDNWLGVPLEKSPRVTMSGALQYGTKWEKALYRGYTDSSFTNHSQEPLWQDTKYAEGADYPNNTAPGQNVVEPLAEAVHPADAGVPPNDCVVYKWMVPSLAGPNFGEPAKVHSYHSYVAMQQDTNAGLIGPQIVYAPGMMNSTMTKYREIPLLYMIYDEGDSWLSSVNAAKLQSQGQTSSTRSTGTGAPPSIGSYISHGQSQSQGGQPSSGQGQGQGGGPSFGTIDTNNLWSGNQTVWQPQVTNLAGSGQFQGASSFYTMNGYIFANNPTFDMCLNDNVIWYVNAYGSASHVFHMHGNGVMYNGGGYPAVSINDGVGKTLYMNATGQGKWQVICHVNNHHSMGMVSNYQVWPAGQCPLPSLV</sequence>
<dbReference type="InterPro" id="IPR033138">
    <property type="entry name" value="Cu_oxidase_CS"/>
</dbReference>
<feature type="compositionally biased region" description="Low complexity" evidence="2">
    <location>
        <begin position="279"/>
        <end position="291"/>
    </location>
</feature>
<dbReference type="GO" id="GO:0005507">
    <property type="term" value="F:copper ion binding"/>
    <property type="evidence" value="ECO:0007669"/>
    <property type="project" value="InterPro"/>
</dbReference>
<feature type="region of interest" description="Disordered" evidence="2">
    <location>
        <begin position="253"/>
        <end position="306"/>
    </location>
</feature>
<keyword evidence="3" id="KW-0732">Signal</keyword>
<evidence type="ECO:0000313" key="5">
    <source>
        <dbReference type="EMBL" id="KAK3678335.1"/>
    </source>
</evidence>
<dbReference type="Pfam" id="PF07731">
    <property type="entry name" value="Cu-oxidase_2"/>
    <property type="match status" value="1"/>
</dbReference>
<accession>A0AAE1C4Y3</accession>
<evidence type="ECO:0000256" key="2">
    <source>
        <dbReference type="SAM" id="MobiDB-lite"/>
    </source>
</evidence>
<dbReference type="EMBL" id="JAUTXT010000004">
    <property type="protein sequence ID" value="KAK3678335.1"/>
    <property type="molecule type" value="Genomic_DNA"/>
</dbReference>
<gene>
    <name evidence="5" type="ORF">LTR78_001632</name>
</gene>
<name>A0AAE1C4Y3_9PEZI</name>
<dbReference type="SUPFAM" id="SSF49503">
    <property type="entry name" value="Cupredoxins"/>
    <property type="match status" value="2"/>
</dbReference>
<dbReference type="InterPro" id="IPR008972">
    <property type="entry name" value="Cupredoxin"/>
</dbReference>
<dbReference type="PROSITE" id="PS00079">
    <property type="entry name" value="MULTICOPPER_OXIDASE1"/>
    <property type="match status" value="1"/>
</dbReference>
<feature type="compositionally biased region" description="Low complexity" evidence="2">
    <location>
        <begin position="253"/>
        <end position="267"/>
    </location>
</feature>
<feature type="compositionally biased region" description="Gly residues" evidence="2">
    <location>
        <begin position="292"/>
        <end position="301"/>
    </location>
</feature>
<keyword evidence="6" id="KW-1185">Reference proteome</keyword>
<evidence type="ECO:0000313" key="6">
    <source>
        <dbReference type="Proteomes" id="UP001274830"/>
    </source>
</evidence>
<organism evidence="5 6">
    <name type="scientific">Recurvomyces mirabilis</name>
    <dbReference type="NCBI Taxonomy" id="574656"/>
    <lineage>
        <taxon>Eukaryota</taxon>
        <taxon>Fungi</taxon>
        <taxon>Dikarya</taxon>
        <taxon>Ascomycota</taxon>
        <taxon>Pezizomycotina</taxon>
        <taxon>Dothideomycetes</taxon>
        <taxon>Dothideomycetidae</taxon>
        <taxon>Mycosphaerellales</taxon>
        <taxon>Teratosphaeriaceae</taxon>
        <taxon>Recurvomyces</taxon>
    </lineage>
</organism>
<evidence type="ECO:0000256" key="1">
    <source>
        <dbReference type="ARBA" id="ARBA00022723"/>
    </source>
</evidence>
<dbReference type="Gene3D" id="2.60.40.420">
    <property type="entry name" value="Cupredoxins - blue copper proteins"/>
    <property type="match status" value="3"/>
</dbReference>
<protein>
    <recommendedName>
        <fullName evidence="4">Plastocyanin-like domain-containing protein</fullName>
    </recommendedName>
</protein>
<comment type="caution">
    <text evidence="5">The sequence shown here is derived from an EMBL/GenBank/DDBJ whole genome shotgun (WGS) entry which is preliminary data.</text>
</comment>
<dbReference type="InterPro" id="IPR011706">
    <property type="entry name" value="Cu-oxidase_C"/>
</dbReference>